<evidence type="ECO:0000313" key="7">
    <source>
        <dbReference type="Proteomes" id="UP000015103"/>
    </source>
</evidence>
<dbReference type="InParanoid" id="R4G3L7"/>
<keyword evidence="3" id="KW-0964">Secreted</keyword>
<dbReference type="eggNOG" id="ENOG502TB96">
    <property type="taxonomic scope" value="Eukaryota"/>
</dbReference>
<dbReference type="Gene3D" id="1.10.238.20">
    <property type="entry name" value="Pheromone/general odorant binding protein domain"/>
    <property type="match status" value="1"/>
</dbReference>
<evidence type="ECO:0000313" key="6">
    <source>
        <dbReference type="EnsemblMetazoa" id="RPRC004413-PA"/>
    </source>
</evidence>
<dbReference type="Pfam" id="PF01395">
    <property type="entry name" value="PBP_GOBP"/>
    <property type="match status" value="1"/>
</dbReference>
<dbReference type="PANTHER" id="PTHR21364">
    <property type="entry name" value="GENERAL ODORANT-BINDING PROTEIN 19A"/>
    <property type="match status" value="1"/>
</dbReference>
<evidence type="ECO:0000256" key="4">
    <source>
        <dbReference type="SAM" id="SignalP"/>
    </source>
</evidence>
<reference evidence="7" key="2">
    <citation type="submission" date="2015-04" db="EMBL/GenBank/DDBJ databases">
        <authorList>
            <person name="Wilson R.K."/>
            <person name="Warren W."/>
            <person name="Dotson E."/>
            <person name="Oliveira P.L."/>
        </authorList>
    </citation>
    <scope>NUCLEOTIDE SEQUENCE</scope>
</reference>
<dbReference type="InterPro" id="IPR006170">
    <property type="entry name" value="PBP/GOBP"/>
</dbReference>
<dbReference type="CDD" id="cd23992">
    <property type="entry name" value="PBP_GOBP"/>
    <property type="match status" value="1"/>
</dbReference>
<evidence type="ECO:0000313" key="5">
    <source>
        <dbReference type="EMBL" id="JAA75415.1"/>
    </source>
</evidence>
<evidence type="ECO:0000256" key="3">
    <source>
        <dbReference type="ARBA" id="ARBA00022525"/>
    </source>
</evidence>
<dbReference type="AlphaFoldDB" id="R4G3L7"/>
<comment type="subcellular location">
    <subcellularLocation>
        <location evidence="1">Secreted</location>
    </subcellularLocation>
</comment>
<dbReference type="EMBL" id="ACPB03010632">
    <property type="status" value="NOT_ANNOTATED_CDS"/>
    <property type="molecule type" value="Genomic_DNA"/>
</dbReference>
<comment type="similarity">
    <text evidence="2">Belongs to the PBP/GOBP family.</text>
</comment>
<reference evidence="6" key="3">
    <citation type="submission" date="2015-05" db="UniProtKB">
        <authorList>
            <consortium name="EnsemblMetazoa"/>
        </authorList>
    </citation>
    <scope>IDENTIFICATION</scope>
</reference>
<dbReference type="InterPro" id="IPR036728">
    <property type="entry name" value="PBP_GOBP_sf"/>
</dbReference>
<dbReference type="Proteomes" id="UP000015103">
    <property type="component" value="Unassembled WGS sequence"/>
</dbReference>
<dbReference type="EMBL" id="GAHY01002095">
    <property type="protein sequence ID" value="JAA75415.1"/>
    <property type="molecule type" value="mRNA"/>
</dbReference>
<dbReference type="GO" id="GO:0005576">
    <property type="term" value="C:extracellular region"/>
    <property type="evidence" value="ECO:0007669"/>
    <property type="project" value="UniProtKB-SubCell"/>
</dbReference>
<sequence length="147" mass="16108">MGPSRTIVLVTTFTLTTLLLITNTNGAMSEAQMKQAMKTLRGMCLGKSGVTTETLDKMQEGVFNDDDRNLKCYLGCIMGMLQVVKNNKISLKMVKSQVAKMLEPDMGKRLIAAFEGCKDTVGEDNCDLAYKFAKCIYVADSSAFIVP</sequence>
<organism evidence="5">
    <name type="scientific">Rhodnius prolixus</name>
    <name type="common">Triatomid bug</name>
    <dbReference type="NCBI Taxonomy" id="13249"/>
    <lineage>
        <taxon>Eukaryota</taxon>
        <taxon>Metazoa</taxon>
        <taxon>Ecdysozoa</taxon>
        <taxon>Arthropoda</taxon>
        <taxon>Hexapoda</taxon>
        <taxon>Insecta</taxon>
        <taxon>Pterygota</taxon>
        <taxon>Neoptera</taxon>
        <taxon>Paraneoptera</taxon>
        <taxon>Hemiptera</taxon>
        <taxon>Heteroptera</taxon>
        <taxon>Panheteroptera</taxon>
        <taxon>Cimicomorpha</taxon>
        <taxon>Reduviidae</taxon>
        <taxon>Triatominae</taxon>
        <taxon>Rhodnius</taxon>
    </lineage>
</organism>
<dbReference type="VEuPathDB" id="VectorBase:RPRC004413"/>
<dbReference type="GO" id="GO:0005549">
    <property type="term" value="F:odorant binding"/>
    <property type="evidence" value="ECO:0007669"/>
    <property type="project" value="InterPro"/>
</dbReference>
<dbReference type="OMA" id="CYTRCIA"/>
<keyword evidence="7" id="KW-1185">Reference proteome</keyword>
<dbReference type="PANTHER" id="PTHR21364:SF2">
    <property type="entry name" value="GENERAL ODORANT-BINDING PROTEIN 19A"/>
    <property type="match status" value="1"/>
</dbReference>
<protein>
    <submittedName>
        <fullName evidence="5 6">Putative odorant-binding protein 19a</fullName>
    </submittedName>
</protein>
<dbReference type="EnsemblMetazoa" id="RPRC004413-RA">
    <property type="protein sequence ID" value="RPRC004413-PA"/>
    <property type="gene ID" value="RPRC004413"/>
</dbReference>
<dbReference type="GeneID" id="141453316"/>
<dbReference type="SMR" id="R4G3L7"/>
<keyword evidence="4" id="KW-0732">Signal</keyword>
<feature type="signal peptide" evidence="4">
    <location>
        <begin position="1"/>
        <end position="26"/>
    </location>
</feature>
<feature type="chain" id="PRO_5014108809" evidence="4">
    <location>
        <begin position="27"/>
        <end position="147"/>
    </location>
</feature>
<name>R4G3L7_RHOPR</name>
<proteinExistence type="evidence at transcript level"/>
<reference evidence="5" key="1">
    <citation type="submission" date="2013-04" db="EMBL/GenBank/DDBJ databases">
        <title>An insight into the transcriptome of the digestive tract of the blood sucking bug, Rhodnius prolixus.</title>
        <authorList>
            <person name="Ribeiro J.M.C."/>
            <person name="Genta F.A."/>
            <person name="Sorgine M.H.F."/>
            <person name="Paiva-Silva G.O."/>
            <person name="Majerowicz D."/>
            <person name="Medeiros M."/>
            <person name="Koerich L."/>
            <person name="Terra W.R."/>
            <person name="Ferreira C."/>
            <person name="Pimentel A.C."/>
            <person name="Bisch P.M."/>
            <person name="Diniz M.M.P."/>
            <person name="Nascimento R."/>
            <person name="Salmon D."/>
            <person name="Silber A.M."/>
            <person name="Alves M."/>
            <person name="Oliveira M.F."/>
            <person name="Gondim K.C."/>
            <person name="Silva Neto M.A.C."/>
            <person name="Atella G.C."/>
            <person name="Araujo H."/>
            <person name="Dias F.S."/>
            <person name="Polycarpo C.R."/>
            <person name="Fampa P."/>
            <person name="Melo A.C."/>
            <person name="Tanaka A.S."/>
            <person name="Balczun C."/>
            <person name="Oliveira J.H.M."/>
            <person name="Goncalves R."/>
            <person name="Lazoski C."/>
            <person name="Pereira M.A."/>
            <person name="Rivera-Pomar R."/>
            <person name="Diambra L."/>
            <person name="Schaub G.A."/>
            <person name="Garcia E.S."/>
            <person name="Azambuja P."/>
            <person name="Braz G.R.C."/>
            <person name="Oliveira P.L."/>
        </authorList>
    </citation>
    <scope>NUCLEOTIDE SEQUENCE</scope>
</reference>
<dbReference type="SUPFAM" id="SSF47565">
    <property type="entry name" value="Insect pheromone/odorant-binding proteins"/>
    <property type="match status" value="1"/>
</dbReference>
<dbReference type="GO" id="GO:0007608">
    <property type="term" value="P:sensory perception of smell"/>
    <property type="evidence" value="ECO:0007669"/>
    <property type="project" value="UniProtKB-ARBA"/>
</dbReference>
<evidence type="ECO:0000256" key="1">
    <source>
        <dbReference type="ARBA" id="ARBA00004613"/>
    </source>
</evidence>
<dbReference type="FunFam" id="1.10.238.20:FF:000001">
    <property type="entry name" value="General odorant-binding protein lush"/>
    <property type="match status" value="1"/>
</dbReference>
<accession>R4G3L7</accession>
<dbReference type="SMART" id="SM00708">
    <property type="entry name" value="PhBP"/>
    <property type="match status" value="1"/>
</dbReference>
<dbReference type="HOGENOM" id="CLU_107288_0_0_1"/>
<dbReference type="RefSeq" id="XP_073982484.1">
    <property type="nucleotide sequence ID" value="XM_074126383.1"/>
</dbReference>
<evidence type="ECO:0000256" key="2">
    <source>
        <dbReference type="ARBA" id="ARBA00008098"/>
    </source>
</evidence>